<dbReference type="NCBIfam" id="TIGR00778">
    <property type="entry name" value="ahpD_dom"/>
    <property type="match status" value="1"/>
</dbReference>
<dbReference type="InterPro" id="IPR010195">
    <property type="entry name" value="Uncharacterised_peroxidase-rel"/>
</dbReference>
<protein>
    <submittedName>
        <fullName evidence="2">Putative peroxidase-related enzyme</fullName>
    </submittedName>
</protein>
<dbReference type="OrthoDB" id="5521565at2"/>
<gene>
    <name evidence="2" type="ORF">LI90_1915</name>
</gene>
<dbReference type="NCBIfam" id="TIGR01926">
    <property type="entry name" value="peroxid_rel"/>
    <property type="match status" value="1"/>
</dbReference>
<keyword evidence="2" id="KW-0560">Oxidoreductase</keyword>
<comment type="caution">
    <text evidence="2">The sequence shown here is derived from an EMBL/GenBank/DDBJ whole genome shotgun (WGS) entry which is preliminary data.</text>
</comment>
<dbReference type="Gene3D" id="1.20.1290.10">
    <property type="entry name" value="AhpD-like"/>
    <property type="match status" value="1"/>
</dbReference>
<name>A0A132MSN8_9ACTN</name>
<evidence type="ECO:0000259" key="1">
    <source>
        <dbReference type="Pfam" id="PF02627"/>
    </source>
</evidence>
<dbReference type="RefSeq" id="WP_066886804.1">
    <property type="nucleotide sequence ID" value="NZ_JYIJ01000019.1"/>
</dbReference>
<feature type="domain" description="Carboxymuconolactone decarboxylase-like" evidence="1">
    <location>
        <begin position="72"/>
        <end position="104"/>
    </location>
</feature>
<dbReference type="AlphaFoldDB" id="A0A132MSN8"/>
<dbReference type="GO" id="GO:0051920">
    <property type="term" value="F:peroxiredoxin activity"/>
    <property type="evidence" value="ECO:0007669"/>
    <property type="project" value="InterPro"/>
</dbReference>
<dbReference type="PANTHER" id="PTHR35446:SF2">
    <property type="entry name" value="CARBOXYMUCONOLACTONE DECARBOXYLASE-LIKE DOMAIN-CONTAINING PROTEIN"/>
    <property type="match status" value="1"/>
</dbReference>
<keyword evidence="3" id="KW-1185">Reference proteome</keyword>
<proteinExistence type="predicted"/>
<dbReference type="PATRIC" id="fig|1469144.10.peg.2069"/>
<evidence type="ECO:0000313" key="3">
    <source>
        <dbReference type="Proteomes" id="UP000070188"/>
    </source>
</evidence>
<dbReference type="Pfam" id="PF02627">
    <property type="entry name" value="CMD"/>
    <property type="match status" value="1"/>
</dbReference>
<dbReference type="Gene3D" id="1.20.5.810">
    <property type="entry name" value="AhpD-like"/>
    <property type="match status" value="1"/>
</dbReference>
<dbReference type="InterPro" id="IPR004675">
    <property type="entry name" value="AhpD_core"/>
</dbReference>
<reference evidence="3" key="1">
    <citation type="submission" date="2015-04" db="EMBL/GenBank/DDBJ databases">
        <title>Physiological reanalysis, assessment of diazotrophy, and genome sequences of multiple isolates of Streptomyces thermoautotrophicus.</title>
        <authorList>
            <person name="MacKellar D.C."/>
            <person name="Lieber L."/>
            <person name="Norman J."/>
            <person name="Bolger A."/>
            <person name="Tobin C."/>
            <person name="Murray J.W."/>
            <person name="Chang R."/>
            <person name="Ford T."/>
            <person name="Nguyen P.Q."/>
            <person name="Woodward J."/>
            <person name="Permingeat H."/>
            <person name="Joshi N.S."/>
            <person name="Silver P.A."/>
            <person name="Usadel B."/>
            <person name="Rutherford A.W."/>
            <person name="Friesen M."/>
            <person name="Prell J."/>
        </authorList>
    </citation>
    <scope>NUCLEOTIDE SEQUENCE [LARGE SCALE GENOMIC DNA]</scope>
    <source>
        <strain evidence="3">H1</strain>
    </source>
</reference>
<organism evidence="2 3">
    <name type="scientific">Carbonactinospora thermoautotrophica</name>
    <dbReference type="NCBI Taxonomy" id="1469144"/>
    <lineage>
        <taxon>Bacteria</taxon>
        <taxon>Bacillati</taxon>
        <taxon>Actinomycetota</taxon>
        <taxon>Actinomycetes</taxon>
        <taxon>Kitasatosporales</taxon>
        <taxon>Carbonactinosporaceae</taxon>
        <taxon>Carbonactinospora</taxon>
    </lineage>
</organism>
<evidence type="ECO:0000313" key="2">
    <source>
        <dbReference type="EMBL" id="KWX00887.1"/>
    </source>
</evidence>
<dbReference type="STRING" id="1469144.LI90_1915"/>
<sequence length="203" mass="22653">MTEATLARHSTERISRLRVPDESELTDEVRAFFAESRARQGYVLNYFRAHALNSENLARFNAYLLPFLDPSRGRLPYAERELIATVVSAANRCAYCHLNHVRSLGAAIGDKARAQLIALDYRHVADLSERERALADLATKITEDPRSVGEADFERLRGLGLDDQDILEAIEIAAIFNATNRISIALGVVPDKEFFEKGGSYGD</sequence>
<accession>A0A132MSN8</accession>
<dbReference type="InterPro" id="IPR029032">
    <property type="entry name" value="AhpD-like"/>
</dbReference>
<dbReference type="Proteomes" id="UP000070188">
    <property type="component" value="Unassembled WGS sequence"/>
</dbReference>
<dbReference type="EMBL" id="LAXD01000001">
    <property type="protein sequence ID" value="KWX00887.1"/>
    <property type="molecule type" value="Genomic_DNA"/>
</dbReference>
<dbReference type="SUPFAM" id="SSF69118">
    <property type="entry name" value="AhpD-like"/>
    <property type="match status" value="1"/>
</dbReference>
<dbReference type="PANTHER" id="PTHR35446">
    <property type="entry name" value="SI:CH211-175M2.5"/>
    <property type="match status" value="1"/>
</dbReference>
<dbReference type="InterPro" id="IPR003779">
    <property type="entry name" value="CMD-like"/>
</dbReference>
<keyword evidence="2" id="KW-0575">Peroxidase</keyword>